<dbReference type="AlphaFoldDB" id="A0A2W4TPL0"/>
<organism evidence="2 3">
    <name type="scientific">Leptolyngbya foveolarum</name>
    <dbReference type="NCBI Taxonomy" id="47253"/>
    <lineage>
        <taxon>Bacteria</taxon>
        <taxon>Bacillati</taxon>
        <taxon>Cyanobacteriota</taxon>
        <taxon>Cyanophyceae</taxon>
        <taxon>Leptolyngbyales</taxon>
        <taxon>Leptolyngbyaceae</taxon>
        <taxon>Leptolyngbya group</taxon>
        <taxon>Leptolyngbya</taxon>
    </lineage>
</organism>
<keyword evidence="1" id="KW-0732">Signal</keyword>
<reference evidence="2 3" key="2">
    <citation type="submission" date="2018-06" db="EMBL/GenBank/DDBJ databases">
        <title>Metagenomic assembly of (sub)arctic Cyanobacteria and their associated microbiome from non-axenic cultures.</title>
        <authorList>
            <person name="Baurain D."/>
        </authorList>
    </citation>
    <scope>NUCLEOTIDE SEQUENCE [LARGE SCALE GENOMIC DNA]</scope>
    <source>
        <strain evidence="2">ULC129bin1</strain>
    </source>
</reference>
<evidence type="ECO:0000256" key="1">
    <source>
        <dbReference type="SAM" id="SignalP"/>
    </source>
</evidence>
<evidence type="ECO:0000313" key="2">
    <source>
        <dbReference type="EMBL" id="PZO10713.1"/>
    </source>
</evidence>
<gene>
    <name evidence="2" type="ORF">DCF25_20330</name>
</gene>
<dbReference type="Proteomes" id="UP000249354">
    <property type="component" value="Unassembled WGS sequence"/>
</dbReference>
<comment type="caution">
    <text evidence="2">The sequence shown here is derived from an EMBL/GenBank/DDBJ whole genome shotgun (WGS) entry which is preliminary data.</text>
</comment>
<accession>A0A2W4TPL0</accession>
<feature type="signal peptide" evidence="1">
    <location>
        <begin position="1"/>
        <end position="23"/>
    </location>
</feature>
<reference evidence="3" key="1">
    <citation type="submission" date="2018-04" db="EMBL/GenBank/DDBJ databases">
        <authorList>
            <person name="Cornet L."/>
        </authorList>
    </citation>
    <scope>NUCLEOTIDE SEQUENCE [LARGE SCALE GENOMIC DNA]</scope>
</reference>
<dbReference type="EMBL" id="QBMC01000210">
    <property type="protein sequence ID" value="PZO10713.1"/>
    <property type="molecule type" value="Genomic_DNA"/>
</dbReference>
<name>A0A2W4TPL0_9CYAN</name>
<proteinExistence type="predicted"/>
<sequence>MPPMFKRFFNAPLSIGLSLSAIALSLVVPAPLNHKPPTATADYSIAFSQHRAMVINPTTQAVTLEAID</sequence>
<feature type="chain" id="PRO_5015951306" evidence="1">
    <location>
        <begin position="24"/>
        <end position="68"/>
    </location>
</feature>
<protein>
    <submittedName>
        <fullName evidence="2">Uncharacterized protein</fullName>
    </submittedName>
</protein>
<evidence type="ECO:0000313" key="3">
    <source>
        <dbReference type="Proteomes" id="UP000249354"/>
    </source>
</evidence>